<sequence>MTAGTALVVGGYGALGSAISDELVAGGWHVLRSSRSARPDDPRAVVIDGDALPADLPRLDAVVWAQGVNVNDSVDSFDDADLARLLDVNVVSVASQLRALVTTGTLAEGAGVVVVSSIWEQLARPGKFSYTVTKAAVGGLVRAAALDLAPRRIRVNGVLPGVVDTPMSREMLSTEQVASVERATGAGRMVAPRDVAGAVCFLLSAASSGMSGQSVTVDLGFSVGRVL</sequence>
<dbReference type="Pfam" id="PF13561">
    <property type="entry name" value="adh_short_C2"/>
    <property type="match status" value="1"/>
</dbReference>
<dbReference type="CDD" id="cd05233">
    <property type="entry name" value="SDR_c"/>
    <property type="match status" value="1"/>
</dbReference>
<evidence type="ECO:0000313" key="4">
    <source>
        <dbReference type="Proteomes" id="UP001316384"/>
    </source>
</evidence>
<dbReference type="EMBL" id="CP101987">
    <property type="protein sequence ID" value="UUI70531.1"/>
    <property type="molecule type" value="Genomic_DNA"/>
</dbReference>
<evidence type="ECO:0000256" key="2">
    <source>
        <dbReference type="ARBA" id="ARBA00023002"/>
    </source>
</evidence>
<comment type="similarity">
    <text evidence="1">Belongs to the short-chain dehydrogenases/reductases (SDR) family.</text>
</comment>
<dbReference type="Proteomes" id="UP001316384">
    <property type="component" value="Chromosome"/>
</dbReference>
<dbReference type="RefSeq" id="WP_227575834.1">
    <property type="nucleotide sequence ID" value="NZ_CP101987.1"/>
</dbReference>
<reference evidence="3 4" key="1">
    <citation type="submission" date="2022-07" db="EMBL/GenBank/DDBJ databases">
        <title>Novel species in genus cellulomonas.</title>
        <authorList>
            <person name="Ye L."/>
        </authorList>
    </citation>
    <scope>NUCLEOTIDE SEQUENCE [LARGE SCALE GENOMIC DNA]</scope>
    <source>
        <strain evidence="4">zg-B89</strain>
    </source>
</reference>
<dbReference type="Gene3D" id="3.40.50.720">
    <property type="entry name" value="NAD(P)-binding Rossmann-like Domain"/>
    <property type="match status" value="1"/>
</dbReference>
<dbReference type="InterPro" id="IPR036291">
    <property type="entry name" value="NAD(P)-bd_dom_sf"/>
</dbReference>
<dbReference type="PROSITE" id="PS00061">
    <property type="entry name" value="ADH_SHORT"/>
    <property type="match status" value="1"/>
</dbReference>
<dbReference type="PRINTS" id="PR00081">
    <property type="entry name" value="GDHRDH"/>
</dbReference>
<dbReference type="PANTHER" id="PTHR24321">
    <property type="entry name" value="DEHYDROGENASES, SHORT CHAIN"/>
    <property type="match status" value="1"/>
</dbReference>
<organism evidence="3 4">
    <name type="scientific">Cellulomonas xiejunii</name>
    <dbReference type="NCBI Taxonomy" id="2968083"/>
    <lineage>
        <taxon>Bacteria</taxon>
        <taxon>Bacillati</taxon>
        <taxon>Actinomycetota</taxon>
        <taxon>Actinomycetes</taxon>
        <taxon>Micrococcales</taxon>
        <taxon>Cellulomonadaceae</taxon>
        <taxon>Cellulomonas</taxon>
    </lineage>
</organism>
<evidence type="ECO:0000256" key="1">
    <source>
        <dbReference type="ARBA" id="ARBA00006484"/>
    </source>
</evidence>
<keyword evidence="2" id="KW-0560">Oxidoreductase</keyword>
<dbReference type="InterPro" id="IPR002347">
    <property type="entry name" value="SDR_fam"/>
</dbReference>
<name>A0ABY5KJ82_9CELL</name>
<proteinExistence type="inferred from homology"/>
<keyword evidence="4" id="KW-1185">Reference proteome</keyword>
<gene>
    <name evidence="3" type="ORF">NP048_12025</name>
</gene>
<dbReference type="SUPFAM" id="SSF51735">
    <property type="entry name" value="NAD(P)-binding Rossmann-fold domains"/>
    <property type="match status" value="1"/>
</dbReference>
<dbReference type="PANTHER" id="PTHR24321:SF8">
    <property type="entry name" value="ESTRADIOL 17-BETA-DEHYDROGENASE 8-RELATED"/>
    <property type="match status" value="1"/>
</dbReference>
<evidence type="ECO:0000313" key="3">
    <source>
        <dbReference type="EMBL" id="UUI70531.1"/>
    </source>
</evidence>
<accession>A0ABY5KJ82</accession>
<dbReference type="InterPro" id="IPR020904">
    <property type="entry name" value="Sc_DH/Rdtase_CS"/>
</dbReference>
<protein>
    <submittedName>
        <fullName evidence="3">SDR family oxidoreductase</fullName>
    </submittedName>
</protein>